<feature type="compositionally biased region" description="Gly residues" evidence="1">
    <location>
        <begin position="1"/>
        <end position="11"/>
    </location>
</feature>
<keyword evidence="3" id="KW-1185">Reference proteome</keyword>
<feature type="region of interest" description="Disordered" evidence="1">
    <location>
        <begin position="1"/>
        <end position="65"/>
    </location>
</feature>
<name>A0AAV4Q9W6_9ARAC</name>
<organism evidence="2 3">
    <name type="scientific">Caerostris darwini</name>
    <dbReference type="NCBI Taxonomy" id="1538125"/>
    <lineage>
        <taxon>Eukaryota</taxon>
        <taxon>Metazoa</taxon>
        <taxon>Ecdysozoa</taxon>
        <taxon>Arthropoda</taxon>
        <taxon>Chelicerata</taxon>
        <taxon>Arachnida</taxon>
        <taxon>Araneae</taxon>
        <taxon>Araneomorphae</taxon>
        <taxon>Entelegynae</taxon>
        <taxon>Araneoidea</taxon>
        <taxon>Araneidae</taxon>
        <taxon>Caerostris</taxon>
    </lineage>
</organism>
<evidence type="ECO:0000313" key="3">
    <source>
        <dbReference type="Proteomes" id="UP001054837"/>
    </source>
</evidence>
<dbReference type="Proteomes" id="UP001054837">
    <property type="component" value="Unassembled WGS sequence"/>
</dbReference>
<gene>
    <name evidence="2" type="ORF">CDAR_76581</name>
</gene>
<protein>
    <submittedName>
        <fullName evidence="2">Uncharacterized protein</fullName>
    </submittedName>
</protein>
<accession>A0AAV4Q9W6</accession>
<sequence>MAESGKGGAGRVDGKKRTAKQLSEMTRSPGVMSKAGNLGSSPGWGRDGDHTRTQMSHEPSDAPLDTPLPIWERRVPFRSKKKKRAKRDEFYVLALRFCRLSMCATHTQVCCREVLFVPRSHLIICRAGRLFVVSALSECVCEDSGVMSHFGSRRRTQSKTFLNEYHHYISFFGY</sequence>
<proteinExistence type="predicted"/>
<dbReference type="EMBL" id="BPLQ01004264">
    <property type="protein sequence ID" value="GIY06818.1"/>
    <property type="molecule type" value="Genomic_DNA"/>
</dbReference>
<reference evidence="2 3" key="1">
    <citation type="submission" date="2021-06" db="EMBL/GenBank/DDBJ databases">
        <title>Caerostris darwini draft genome.</title>
        <authorList>
            <person name="Kono N."/>
            <person name="Arakawa K."/>
        </authorList>
    </citation>
    <scope>NUCLEOTIDE SEQUENCE [LARGE SCALE GENOMIC DNA]</scope>
</reference>
<dbReference type="AlphaFoldDB" id="A0AAV4Q9W6"/>
<evidence type="ECO:0000256" key="1">
    <source>
        <dbReference type="SAM" id="MobiDB-lite"/>
    </source>
</evidence>
<comment type="caution">
    <text evidence="2">The sequence shown here is derived from an EMBL/GenBank/DDBJ whole genome shotgun (WGS) entry which is preliminary data.</text>
</comment>
<evidence type="ECO:0000313" key="2">
    <source>
        <dbReference type="EMBL" id="GIY06818.1"/>
    </source>
</evidence>